<dbReference type="AlphaFoldDB" id="Q6BYX3"/>
<dbReference type="Proteomes" id="UP000000599">
    <property type="component" value="Chromosome A"/>
</dbReference>
<accession>Q6BYX3</accession>
<name>Q6BYX3_DEBHA</name>
<feature type="coiled-coil region" evidence="1">
    <location>
        <begin position="258"/>
        <end position="285"/>
    </location>
</feature>
<dbReference type="InParanoid" id="Q6BYX3"/>
<evidence type="ECO:0000313" key="3">
    <source>
        <dbReference type="EMBL" id="CAG84552.2"/>
    </source>
</evidence>
<feature type="compositionally biased region" description="Polar residues" evidence="2">
    <location>
        <begin position="22"/>
        <end position="32"/>
    </location>
</feature>
<protein>
    <submittedName>
        <fullName evidence="3">DEHA2A06270p</fullName>
    </submittedName>
</protein>
<keyword evidence="1" id="KW-0175">Coiled coil</keyword>
<dbReference type="VEuPathDB" id="FungiDB:DEHA2A06270g"/>
<organism evidence="3 4">
    <name type="scientific">Debaryomyces hansenii (strain ATCC 36239 / CBS 767 / BCRC 21394 / JCM 1990 / NBRC 0083 / IGC 2968)</name>
    <name type="common">Yeast</name>
    <name type="synonym">Torulaspora hansenii</name>
    <dbReference type="NCBI Taxonomy" id="284592"/>
    <lineage>
        <taxon>Eukaryota</taxon>
        <taxon>Fungi</taxon>
        <taxon>Dikarya</taxon>
        <taxon>Ascomycota</taxon>
        <taxon>Saccharomycotina</taxon>
        <taxon>Pichiomycetes</taxon>
        <taxon>Debaryomycetaceae</taxon>
        <taxon>Debaryomyces</taxon>
    </lineage>
</organism>
<dbReference type="HOGENOM" id="CLU_921407_0_0_1"/>
<dbReference type="OrthoDB" id="10432696at2759"/>
<proteinExistence type="predicted"/>
<evidence type="ECO:0000256" key="1">
    <source>
        <dbReference type="SAM" id="Coils"/>
    </source>
</evidence>
<evidence type="ECO:0000256" key="2">
    <source>
        <dbReference type="SAM" id="MobiDB-lite"/>
    </source>
</evidence>
<reference evidence="3 4" key="1">
    <citation type="journal article" date="2004" name="Nature">
        <title>Genome evolution in yeasts.</title>
        <authorList>
            <consortium name="Genolevures"/>
            <person name="Dujon B."/>
            <person name="Sherman D."/>
            <person name="Fischer G."/>
            <person name="Durrens P."/>
            <person name="Casaregola S."/>
            <person name="Lafontaine I."/>
            <person name="de Montigny J."/>
            <person name="Marck C."/>
            <person name="Neuveglise C."/>
            <person name="Talla E."/>
            <person name="Goffard N."/>
            <person name="Frangeul L."/>
            <person name="Aigle M."/>
            <person name="Anthouard V."/>
            <person name="Babour A."/>
            <person name="Barbe V."/>
            <person name="Barnay S."/>
            <person name="Blanchin S."/>
            <person name="Beckerich J.M."/>
            <person name="Beyne E."/>
            <person name="Bleykasten C."/>
            <person name="Boisrame A."/>
            <person name="Boyer J."/>
            <person name="Cattolico L."/>
            <person name="Confanioleri F."/>
            <person name="de Daruvar A."/>
            <person name="Despons L."/>
            <person name="Fabre E."/>
            <person name="Fairhead C."/>
            <person name="Ferry-Dumazet H."/>
            <person name="Groppi A."/>
            <person name="Hantraye F."/>
            <person name="Hennequin C."/>
            <person name="Jauniaux N."/>
            <person name="Joyet P."/>
            <person name="Kachouri R."/>
            <person name="Kerrest A."/>
            <person name="Koszul R."/>
            <person name="Lemaire M."/>
            <person name="Lesur I."/>
            <person name="Ma L."/>
            <person name="Muller H."/>
            <person name="Nicaud J.M."/>
            <person name="Nikolski M."/>
            <person name="Oztas S."/>
            <person name="Ozier-Kalogeropoulos O."/>
            <person name="Pellenz S."/>
            <person name="Potier S."/>
            <person name="Richard G.F."/>
            <person name="Straub M.L."/>
            <person name="Suleau A."/>
            <person name="Swennene D."/>
            <person name="Tekaia F."/>
            <person name="Wesolowski-Louvel M."/>
            <person name="Westhof E."/>
            <person name="Wirth B."/>
            <person name="Zeniou-Meyer M."/>
            <person name="Zivanovic I."/>
            <person name="Bolotin-Fukuhara M."/>
            <person name="Thierry A."/>
            <person name="Bouchier C."/>
            <person name="Caudron B."/>
            <person name="Scarpelli C."/>
            <person name="Gaillardin C."/>
            <person name="Weissenbach J."/>
            <person name="Wincker P."/>
            <person name="Souciet J.L."/>
        </authorList>
    </citation>
    <scope>NUCLEOTIDE SEQUENCE [LARGE SCALE GENOMIC DNA]</scope>
    <source>
        <strain evidence="4">ATCC 36239 / CBS 767 / BCRC 21394 / JCM 1990 / NBRC 0083 / IGC 2968</strain>
    </source>
</reference>
<keyword evidence="4" id="KW-1185">Reference proteome</keyword>
<feature type="compositionally biased region" description="Basic residues" evidence="2">
    <location>
        <begin position="35"/>
        <end position="47"/>
    </location>
</feature>
<feature type="region of interest" description="Disordered" evidence="2">
    <location>
        <begin position="19"/>
        <end position="48"/>
    </location>
</feature>
<dbReference type="KEGG" id="dha:DEHA2A06270g"/>
<dbReference type="GeneID" id="2899862"/>
<gene>
    <name evidence="3" type="ordered locus">DEHA2A06270g</name>
</gene>
<sequence length="302" mass="34454">MSSEKLDLNVISSLDELEDNLENQAPQTNPTQAIFKKKGLKGKKSNQRKVSLDFDVSDEEVEQKSFPVIKRTKFKSPHSFVTKSQPFRVGAGHTSIKETRNEDIKYTQEHIRELRGEQMERNEDLMDVDEPVVVETTPAEVLQEFHKNAPIDNNDEDENIIPVIEYDSDDNDNDDNFAAPTANSFPADDDLMPDNDDAFIDDGPLNLADSKKYPKLDIDEDLYDMELPIGEEESEVELDVLKPNVSRVIEPIGITEHLETLKKSIENLKMERLESESQYANIKTQFDSIGRNKESLLLELIQ</sequence>
<dbReference type="RefSeq" id="XP_456596.2">
    <property type="nucleotide sequence ID" value="XM_456596.1"/>
</dbReference>
<dbReference type="EMBL" id="CR382133">
    <property type="protein sequence ID" value="CAG84552.2"/>
    <property type="molecule type" value="Genomic_DNA"/>
</dbReference>
<evidence type="ECO:0000313" key="4">
    <source>
        <dbReference type="Proteomes" id="UP000000599"/>
    </source>
</evidence>
<dbReference type="OMA" id="EQMERNE"/>